<dbReference type="InterPro" id="IPR006015">
    <property type="entry name" value="Universal_stress_UspA"/>
</dbReference>
<evidence type="ECO:0000313" key="3">
    <source>
        <dbReference type="EMBL" id="KAF7727591.1"/>
    </source>
</evidence>
<organism evidence="3 4">
    <name type="scientific">Apophysomyces ossiformis</name>
    <dbReference type="NCBI Taxonomy" id="679940"/>
    <lineage>
        <taxon>Eukaryota</taxon>
        <taxon>Fungi</taxon>
        <taxon>Fungi incertae sedis</taxon>
        <taxon>Mucoromycota</taxon>
        <taxon>Mucoromycotina</taxon>
        <taxon>Mucoromycetes</taxon>
        <taxon>Mucorales</taxon>
        <taxon>Mucorineae</taxon>
        <taxon>Mucoraceae</taxon>
        <taxon>Apophysomyces</taxon>
    </lineage>
</organism>
<feature type="region of interest" description="Disordered" evidence="1">
    <location>
        <begin position="135"/>
        <end position="154"/>
    </location>
</feature>
<dbReference type="Gene3D" id="3.40.50.620">
    <property type="entry name" value="HUPs"/>
    <property type="match status" value="1"/>
</dbReference>
<feature type="compositionally biased region" description="Basic and acidic residues" evidence="1">
    <location>
        <begin position="43"/>
        <end position="53"/>
    </location>
</feature>
<dbReference type="PANTHER" id="PTHR46100">
    <property type="entry name" value="IMP2'P"/>
    <property type="match status" value="1"/>
</dbReference>
<dbReference type="AlphaFoldDB" id="A0A8H7BMD0"/>
<gene>
    <name evidence="3" type="ORF">EC973_007352</name>
</gene>
<evidence type="ECO:0000256" key="1">
    <source>
        <dbReference type="SAM" id="MobiDB-lite"/>
    </source>
</evidence>
<dbReference type="Pfam" id="PF00582">
    <property type="entry name" value="Usp"/>
    <property type="match status" value="1"/>
</dbReference>
<protein>
    <recommendedName>
        <fullName evidence="2">UspA domain-containing protein</fullName>
    </recommendedName>
</protein>
<comment type="caution">
    <text evidence="3">The sequence shown here is derived from an EMBL/GenBank/DDBJ whole genome shotgun (WGS) entry which is preliminary data.</text>
</comment>
<dbReference type="SUPFAM" id="SSF52402">
    <property type="entry name" value="Adenine nucleotide alpha hydrolases-like"/>
    <property type="match status" value="1"/>
</dbReference>
<dbReference type="CDD" id="cd23659">
    <property type="entry name" value="USP_At3g01520-like"/>
    <property type="match status" value="1"/>
</dbReference>
<feature type="region of interest" description="Disordered" evidence="1">
    <location>
        <begin position="43"/>
        <end position="91"/>
    </location>
</feature>
<evidence type="ECO:0000259" key="2">
    <source>
        <dbReference type="Pfam" id="PF00582"/>
    </source>
</evidence>
<name>A0A8H7BMD0_9FUNG</name>
<dbReference type="InterPro" id="IPR006016">
    <property type="entry name" value="UspA"/>
</dbReference>
<dbReference type="EMBL" id="JABAYA010000053">
    <property type="protein sequence ID" value="KAF7727591.1"/>
    <property type="molecule type" value="Genomic_DNA"/>
</dbReference>
<feature type="compositionally biased region" description="Acidic residues" evidence="1">
    <location>
        <begin position="69"/>
        <end position="78"/>
    </location>
</feature>
<sequence length="386" mass="43528">MKVSFKKTEKKLYTFPTVPTSQPSKPNVVCDLDAMLAQEIEDLNRDTEEDRRVKAAVIVAKPDPNKLADDDDSDDDSSSDTSGAGRIRFRLPKINRPPREEYYYYEEDDDDYEDDLAVRDPELFRTTELNRQIVLDDMPPPSPMDTQKSGKLQRRPPELVFSEPPETITASDRIVVSFTYGRCPEQPDRKSRKYLMACDFGEESMYAIHWAMGTMLRSGDEVHVVSVLNTEEDVDDMDEEEKYRLWQELDRNSKALISKVRTILGNMLLYNIKIAVYTTAGQTKECLLSLVNIGSYVIIYETPLTMVVCGSRDRGAFKGMLMGSVSTFLVNNSPVPVTVVRPQNKAKSNKKKLTAAQKLSQSVRSGQLKVDEVAGSTPSINSHDGI</sequence>
<keyword evidence="4" id="KW-1185">Reference proteome</keyword>
<dbReference type="OrthoDB" id="843225at2759"/>
<dbReference type="PRINTS" id="PR01438">
    <property type="entry name" value="UNVRSLSTRESS"/>
</dbReference>
<dbReference type="Proteomes" id="UP000605846">
    <property type="component" value="Unassembled WGS sequence"/>
</dbReference>
<dbReference type="InterPro" id="IPR014729">
    <property type="entry name" value="Rossmann-like_a/b/a_fold"/>
</dbReference>
<evidence type="ECO:0000313" key="4">
    <source>
        <dbReference type="Proteomes" id="UP000605846"/>
    </source>
</evidence>
<accession>A0A8H7BMD0</accession>
<reference evidence="3" key="1">
    <citation type="submission" date="2020-01" db="EMBL/GenBank/DDBJ databases">
        <title>Genome Sequencing of Three Apophysomyces-Like Fungal Strains Confirms a Novel Fungal Genus in the Mucoromycota with divergent Burkholderia-like Endosymbiotic Bacteria.</title>
        <authorList>
            <person name="Stajich J.E."/>
            <person name="Macias A.M."/>
            <person name="Carter-House D."/>
            <person name="Lovett B."/>
            <person name="Kasson L.R."/>
            <person name="Berry K."/>
            <person name="Grigoriev I."/>
            <person name="Chang Y."/>
            <person name="Spatafora J."/>
            <person name="Kasson M.T."/>
        </authorList>
    </citation>
    <scope>NUCLEOTIDE SEQUENCE</scope>
    <source>
        <strain evidence="3">NRRL A-21654</strain>
    </source>
</reference>
<dbReference type="PANTHER" id="PTHR46100:SF4">
    <property type="entry name" value="USPA DOMAIN-CONTAINING PROTEIN"/>
    <property type="match status" value="1"/>
</dbReference>
<proteinExistence type="predicted"/>
<feature type="domain" description="UspA" evidence="2">
    <location>
        <begin position="192"/>
        <end position="341"/>
    </location>
</feature>